<evidence type="ECO:0000256" key="2">
    <source>
        <dbReference type="RuleBase" id="RU362097"/>
    </source>
</evidence>
<protein>
    <submittedName>
        <fullName evidence="3">Efflux transporter outer membrane subunit</fullName>
    </submittedName>
</protein>
<gene>
    <name evidence="3" type="ORF">HHL08_04410</name>
</gene>
<comment type="similarity">
    <text evidence="1 2">Belongs to the outer membrane factor (OMF) (TC 1.B.17) family.</text>
</comment>
<feature type="chain" id="PRO_5031598688" evidence="2">
    <location>
        <begin position="20"/>
        <end position="465"/>
    </location>
</feature>
<keyword evidence="2" id="KW-1134">Transmembrane beta strand</keyword>
<dbReference type="PROSITE" id="PS51257">
    <property type="entry name" value="PROKAR_LIPOPROTEIN"/>
    <property type="match status" value="1"/>
</dbReference>
<feature type="signal peptide" evidence="2">
    <location>
        <begin position="1"/>
        <end position="19"/>
    </location>
</feature>
<dbReference type="Gene3D" id="1.20.1600.10">
    <property type="entry name" value="Outer membrane efflux proteins (OEP)"/>
    <property type="match status" value="1"/>
</dbReference>
<dbReference type="EMBL" id="JABBFV010000002">
    <property type="protein sequence ID" value="NML09390.1"/>
    <property type="molecule type" value="Genomic_DNA"/>
</dbReference>
<dbReference type="Gene3D" id="2.20.200.10">
    <property type="entry name" value="Outer membrane efflux proteins (OEP)"/>
    <property type="match status" value="1"/>
</dbReference>
<keyword evidence="2" id="KW-0449">Lipoprotein</keyword>
<keyword evidence="2" id="KW-0472">Membrane</keyword>
<dbReference type="SUPFAM" id="SSF56954">
    <property type="entry name" value="Outer membrane efflux proteins (OEP)"/>
    <property type="match status" value="1"/>
</dbReference>
<keyword evidence="4" id="KW-1185">Reference proteome</keyword>
<keyword evidence="2" id="KW-0812">Transmembrane</keyword>
<evidence type="ECO:0000313" key="4">
    <source>
        <dbReference type="Proteomes" id="UP000519023"/>
    </source>
</evidence>
<name>A0A7X9WT28_9SPHN</name>
<dbReference type="InterPro" id="IPR010131">
    <property type="entry name" value="MdtP/NodT-like"/>
</dbReference>
<reference evidence="3 4" key="1">
    <citation type="submission" date="2020-04" db="EMBL/GenBank/DDBJ databases">
        <title>Sphingobium sp. AR-3-1 isolated from Arctic soil.</title>
        <authorList>
            <person name="Dahal R.H."/>
            <person name="Chaudhary D.K."/>
        </authorList>
    </citation>
    <scope>NUCLEOTIDE SEQUENCE [LARGE SCALE GENOMIC DNA]</scope>
    <source>
        <strain evidence="3 4">AR-3-1</strain>
    </source>
</reference>
<organism evidence="3 4">
    <name type="scientific">Sphingobium psychrophilum</name>
    <dbReference type="NCBI Taxonomy" id="2728834"/>
    <lineage>
        <taxon>Bacteria</taxon>
        <taxon>Pseudomonadati</taxon>
        <taxon>Pseudomonadota</taxon>
        <taxon>Alphaproteobacteria</taxon>
        <taxon>Sphingomonadales</taxon>
        <taxon>Sphingomonadaceae</taxon>
        <taxon>Sphingobium</taxon>
    </lineage>
</organism>
<keyword evidence="2" id="KW-0564">Palmitate</keyword>
<accession>A0A7X9WT28</accession>
<proteinExistence type="inferred from homology"/>
<dbReference type="NCBIfam" id="TIGR01845">
    <property type="entry name" value="outer_NodT"/>
    <property type="match status" value="1"/>
</dbReference>
<sequence length="465" mass="49105">MRRAGACLGLALLGGCSMAPDYQPPQIAAPQAYKEMAGWTEATPMDTAPRGPWWEAFGDPVLNELETRAQAASPTLAAALARYDQARAVARVEGSDLIPTISVGGDGARQRVSGNRFQGNGNAQTYNDFSIGAAIDYELDLWGRIRNSVKAARADAQASEADLAAARLSLQAAVADAYARLRGLDAQADLLHRSVEAFERAYQLTDTRHEGGIASGIDVNRARTTLSNAKARISAVASDRAATEHELAALTGAVASDFAIPARVQALGAPTIPMGAPSTLLQRRPDVAAAERRMFANNARIGVARAAFFPSITLGLSGGWQATHGQLLTTPNSVWGLGPLAAALTLFDGGKRRAQIALSRADYEEQAALYRDTVLGAFRQVEDGIAALRYLSVQLVDQRDAAQAAQRTSDLAFTRYRDGASDYLEVVTAQTDALDAQSALLSAEIERMRASIALVKALGGSPGAA</sequence>
<dbReference type="AlphaFoldDB" id="A0A7X9WT28"/>
<keyword evidence="2" id="KW-0732">Signal</keyword>
<dbReference type="PANTHER" id="PTHR30203:SF33">
    <property type="entry name" value="BLR4455 PROTEIN"/>
    <property type="match status" value="1"/>
</dbReference>
<comment type="caution">
    <text evidence="3">The sequence shown here is derived from an EMBL/GenBank/DDBJ whole genome shotgun (WGS) entry which is preliminary data.</text>
</comment>
<dbReference type="GO" id="GO:0015562">
    <property type="term" value="F:efflux transmembrane transporter activity"/>
    <property type="evidence" value="ECO:0007669"/>
    <property type="project" value="InterPro"/>
</dbReference>
<dbReference type="PANTHER" id="PTHR30203">
    <property type="entry name" value="OUTER MEMBRANE CATION EFFLUX PROTEIN"/>
    <property type="match status" value="1"/>
</dbReference>
<evidence type="ECO:0000256" key="1">
    <source>
        <dbReference type="ARBA" id="ARBA00007613"/>
    </source>
</evidence>
<dbReference type="Pfam" id="PF02321">
    <property type="entry name" value="OEP"/>
    <property type="match status" value="2"/>
</dbReference>
<comment type="subcellular location">
    <subcellularLocation>
        <location evidence="2">Cell membrane</location>
        <topology evidence="2">Lipid-anchor</topology>
    </subcellularLocation>
</comment>
<dbReference type="GO" id="GO:0005886">
    <property type="term" value="C:plasma membrane"/>
    <property type="evidence" value="ECO:0007669"/>
    <property type="project" value="UniProtKB-SubCell"/>
</dbReference>
<dbReference type="InterPro" id="IPR003423">
    <property type="entry name" value="OMP_efflux"/>
</dbReference>
<dbReference type="Proteomes" id="UP000519023">
    <property type="component" value="Unassembled WGS sequence"/>
</dbReference>
<evidence type="ECO:0000313" key="3">
    <source>
        <dbReference type="EMBL" id="NML09390.1"/>
    </source>
</evidence>